<keyword evidence="2" id="KW-1185">Reference proteome</keyword>
<reference evidence="2" key="1">
    <citation type="journal article" date="2019" name="Int. J. Syst. Evol. Microbiol.">
        <title>The Global Catalogue of Microorganisms (GCM) 10K type strain sequencing project: providing services to taxonomists for standard genome sequencing and annotation.</title>
        <authorList>
            <consortium name="The Broad Institute Genomics Platform"/>
            <consortium name="The Broad Institute Genome Sequencing Center for Infectious Disease"/>
            <person name="Wu L."/>
            <person name="Ma J."/>
        </authorList>
    </citation>
    <scope>NUCLEOTIDE SEQUENCE [LARGE SCALE GENOMIC DNA]</scope>
    <source>
        <strain evidence="2">JCM 16908</strain>
    </source>
</reference>
<sequence length="129" mass="13365">MVDPVLLTAATLFVSKLADGLAGEAGKDAWNGMKRLFDLIRGKLSGDESAQKVISSVGSGADAREAAASLSAILDRHAESDPEFRRELAALVSTGMNDPVAGRMVTQIYGNAQVGKAVTIGNVTGDVSF</sequence>
<dbReference type="EMBL" id="BAAAZR010000001">
    <property type="protein sequence ID" value="GAA3790449.1"/>
    <property type="molecule type" value="Genomic_DNA"/>
</dbReference>
<protein>
    <submittedName>
        <fullName evidence="1">Uncharacterized protein</fullName>
    </submittedName>
</protein>
<accession>A0ABP7HBP6</accession>
<name>A0ABP7HBP6_9ACTN</name>
<evidence type="ECO:0000313" key="1">
    <source>
        <dbReference type="EMBL" id="GAA3790449.1"/>
    </source>
</evidence>
<gene>
    <name evidence="1" type="ORF">GCM10022226_06820</name>
</gene>
<organism evidence="1 2">
    <name type="scientific">Sphaerisporangium flaviroseum</name>
    <dbReference type="NCBI Taxonomy" id="509199"/>
    <lineage>
        <taxon>Bacteria</taxon>
        <taxon>Bacillati</taxon>
        <taxon>Actinomycetota</taxon>
        <taxon>Actinomycetes</taxon>
        <taxon>Streptosporangiales</taxon>
        <taxon>Streptosporangiaceae</taxon>
        <taxon>Sphaerisporangium</taxon>
    </lineage>
</organism>
<dbReference type="Proteomes" id="UP001500888">
    <property type="component" value="Unassembled WGS sequence"/>
</dbReference>
<proteinExistence type="predicted"/>
<evidence type="ECO:0000313" key="2">
    <source>
        <dbReference type="Proteomes" id="UP001500888"/>
    </source>
</evidence>
<comment type="caution">
    <text evidence="1">The sequence shown here is derived from an EMBL/GenBank/DDBJ whole genome shotgun (WGS) entry which is preliminary data.</text>
</comment>
<dbReference type="RefSeq" id="WP_344934003.1">
    <property type="nucleotide sequence ID" value="NZ_BAAAZR010000001.1"/>
</dbReference>